<dbReference type="SMART" id="SM01022">
    <property type="entry name" value="ASCH"/>
    <property type="match status" value="1"/>
</dbReference>
<gene>
    <name evidence="2" type="ORF">A9Y57_00543</name>
</gene>
<proteinExistence type="predicted"/>
<accession>A0A854WEE0</accession>
<reference evidence="2 3" key="1">
    <citation type="submission" date="2016-06" db="EMBL/GenBank/DDBJ databases">
        <authorList>
            <person name="Haines A.N."/>
            <person name="Council K.R."/>
        </authorList>
    </citation>
    <scope>NUCLEOTIDE SEQUENCE [LARGE SCALE GENOMIC DNA]</scope>
    <source>
        <strain evidence="2 3">SP158-29</strain>
    </source>
</reference>
<dbReference type="InterPro" id="IPR009326">
    <property type="entry name" value="DUF984"/>
</dbReference>
<feature type="domain" description="ASCH" evidence="1">
    <location>
        <begin position="27"/>
        <end position="147"/>
    </location>
</feature>
<dbReference type="CDD" id="cd06553">
    <property type="entry name" value="ASCH_Ef3133_like"/>
    <property type="match status" value="1"/>
</dbReference>
<dbReference type="AlphaFoldDB" id="A0A854WEE0"/>
<sequence>MENSKVEEYWQEFKSEKNINNNHYDAWQFGFDADLLGGLVVEGKKTATASAHIFYGIEQEDLPIVDSYNIILDSQDNPLCITKTTKVYVIPFNQVSSEHAYKEGEGDRSLDYWREVHKTFFTNELKKINLDFQEDIEVVCEEFELVYK</sequence>
<dbReference type="Proteomes" id="UP000217465">
    <property type="component" value="Unassembled WGS sequence"/>
</dbReference>
<evidence type="ECO:0000313" key="3">
    <source>
        <dbReference type="Proteomes" id="UP000217465"/>
    </source>
</evidence>
<dbReference type="Pfam" id="PF04266">
    <property type="entry name" value="ASCH"/>
    <property type="match status" value="1"/>
</dbReference>
<dbReference type="SUPFAM" id="SSF88697">
    <property type="entry name" value="PUA domain-like"/>
    <property type="match status" value="1"/>
</dbReference>
<dbReference type="PANTHER" id="PTHR39203:SF1">
    <property type="entry name" value="CYTOPLASMIC PROTEIN"/>
    <property type="match status" value="1"/>
</dbReference>
<organism evidence="2 3">
    <name type="scientific">Streptococcus parauberis</name>
    <dbReference type="NCBI Taxonomy" id="1348"/>
    <lineage>
        <taxon>Bacteria</taxon>
        <taxon>Bacillati</taxon>
        <taxon>Bacillota</taxon>
        <taxon>Bacilli</taxon>
        <taxon>Lactobacillales</taxon>
        <taxon>Streptococcaceae</taxon>
        <taxon>Streptococcus</taxon>
    </lineage>
</organism>
<comment type="caution">
    <text evidence="2">The sequence shown here is derived from an EMBL/GenBank/DDBJ whole genome shotgun (WGS) entry which is preliminary data.</text>
</comment>
<name>A0A854WEE0_9STRE</name>
<evidence type="ECO:0000313" key="2">
    <source>
        <dbReference type="EMBL" id="PCH13143.1"/>
    </source>
</evidence>
<evidence type="ECO:0000259" key="1">
    <source>
        <dbReference type="SMART" id="SM01022"/>
    </source>
</evidence>
<dbReference type="Gene3D" id="3.10.400.10">
    <property type="entry name" value="Sulfate adenylyltransferase"/>
    <property type="match status" value="1"/>
</dbReference>
<dbReference type="PANTHER" id="PTHR39203">
    <property type="entry name" value="CYTOPLASMIC PROTEIN-RELATED"/>
    <property type="match status" value="1"/>
</dbReference>
<dbReference type="InterPro" id="IPR015947">
    <property type="entry name" value="PUA-like_sf"/>
</dbReference>
<dbReference type="EMBL" id="NSGR01000005">
    <property type="protein sequence ID" value="PCH13143.1"/>
    <property type="molecule type" value="Genomic_DNA"/>
</dbReference>
<dbReference type="RefSeq" id="WP_096633386.1">
    <property type="nucleotide sequence ID" value="NZ_LQRM01000015.1"/>
</dbReference>
<dbReference type="PIRSF" id="PIRSF021320">
    <property type="entry name" value="DUF984"/>
    <property type="match status" value="1"/>
</dbReference>
<dbReference type="InterPro" id="IPR007374">
    <property type="entry name" value="ASCH_domain"/>
</dbReference>
<protein>
    <submittedName>
        <fullName evidence="2">ASCH domain protein</fullName>
    </submittedName>
</protein>